<accession>A0A1A8YH23</accession>
<dbReference type="PANTHER" id="PTHR13634">
    <property type="entry name" value="RIBOSOME BIOGENESIS PROTEIN BRIX"/>
    <property type="match status" value="1"/>
</dbReference>
<dbReference type="EMBL" id="FLRD01000009">
    <property type="protein sequence ID" value="SBT30849.1"/>
    <property type="molecule type" value="Genomic_DNA"/>
</dbReference>
<dbReference type="SUPFAM" id="SSF52954">
    <property type="entry name" value="Class II aaRS ABD-related"/>
    <property type="match status" value="1"/>
</dbReference>
<feature type="region of interest" description="Disordered" evidence="5">
    <location>
        <begin position="75"/>
        <end position="203"/>
    </location>
</feature>
<feature type="domain" description="Brix" evidence="6">
    <location>
        <begin position="226"/>
        <end position="414"/>
    </location>
</feature>
<evidence type="ECO:0000259" key="6">
    <source>
        <dbReference type="SMART" id="SM00879"/>
    </source>
</evidence>
<gene>
    <name evidence="7" type="ORF">POVWA1_004230</name>
</gene>
<proteinExistence type="inferred from homology"/>
<evidence type="ECO:0000256" key="2">
    <source>
        <dbReference type="ARBA" id="ARBA00006369"/>
    </source>
</evidence>
<name>A0A1A8YH23_PLAOA</name>
<organism evidence="7 8">
    <name type="scientific">Plasmodium ovale wallikeri</name>
    <dbReference type="NCBI Taxonomy" id="864142"/>
    <lineage>
        <taxon>Eukaryota</taxon>
        <taxon>Sar</taxon>
        <taxon>Alveolata</taxon>
        <taxon>Apicomplexa</taxon>
        <taxon>Aconoidasida</taxon>
        <taxon>Haemosporida</taxon>
        <taxon>Plasmodiidae</taxon>
        <taxon>Plasmodium</taxon>
        <taxon>Plasmodium (Plasmodium)</taxon>
    </lineage>
</organism>
<dbReference type="InterPro" id="IPR026532">
    <property type="entry name" value="BRX1"/>
</dbReference>
<dbReference type="GO" id="GO:0000027">
    <property type="term" value="P:ribosomal large subunit assembly"/>
    <property type="evidence" value="ECO:0007669"/>
    <property type="project" value="TreeGrafter"/>
</dbReference>
<evidence type="ECO:0000256" key="3">
    <source>
        <dbReference type="ARBA" id="ARBA00022517"/>
    </source>
</evidence>
<keyword evidence="3" id="KW-0690">Ribosome biogenesis</keyword>
<dbReference type="InterPro" id="IPR007109">
    <property type="entry name" value="Brix"/>
</dbReference>
<evidence type="ECO:0000256" key="5">
    <source>
        <dbReference type="SAM" id="MobiDB-lite"/>
    </source>
</evidence>
<evidence type="ECO:0000256" key="1">
    <source>
        <dbReference type="ARBA" id="ARBA00004604"/>
    </source>
</evidence>
<dbReference type="GO" id="GO:0019843">
    <property type="term" value="F:rRNA binding"/>
    <property type="evidence" value="ECO:0007669"/>
    <property type="project" value="InterPro"/>
</dbReference>
<protein>
    <submittedName>
        <fullName evidence="7">BRIX domain</fullName>
    </submittedName>
</protein>
<comment type="similarity">
    <text evidence="2">Belongs to the BRX1 family.</text>
</comment>
<dbReference type="AlphaFoldDB" id="A0A1A8YH23"/>
<dbReference type="Proteomes" id="UP000078555">
    <property type="component" value="Unassembled WGS sequence"/>
</dbReference>
<dbReference type="Pfam" id="PF04427">
    <property type="entry name" value="Brix"/>
    <property type="match status" value="1"/>
</dbReference>
<keyword evidence="8" id="KW-1185">Reference proteome</keyword>
<dbReference type="PANTHER" id="PTHR13634:SF0">
    <property type="entry name" value="RIBOSOME BIOGENESIS PROTEIN BRX1 HOMOLOG"/>
    <property type="match status" value="1"/>
</dbReference>
<comment type="subcellular location">
    <subcellularLocation>
        <location evidence="1">Nucleus</location>
        <location evidence="1">Nucleolus</location>
    </subcellularLocation>
</comment>
<dbReference type="SMART" id="SM00879">
    <property type="entry name" value="Brix"/>
    <property type="match status" value="1"/>
</dbReference>
<reference evidence="8" key="1">
    <citation type="submission" date="2016-05" db="EMBL/GenBank/DDBJ databases">
        <authorList>
            <person name="Naeem Raeece"/>
        </authorList>
    </citation>
    <scope>NUCLEOTIDE SEQUENCE [LARGE SCALE GENOMIC DNA]</scope>
</reference>
<evidence type="ECO:0000256" key="4">
    <source>
        <dbReference type="ARBA" id="ARBA00023242"/>
    </source>
</evidence>
<sequence length="475" mass="55478">MGKGMENKIHLGDDYVDNTKKQRTVNKDVVYIPSLDEINEDKKRKKHEDGWDSVDMKRWALNGEEGAKEVIPGVEKSKVSKDGGKLIVGQGNVQTGVEEKMADGKSDDDEMESGKSDDDEMESGRSDDDEMESGRSDDDEMESGRSDDDEMESGKSDDDEMESGKSDDDEMESGKSDDDEMESGKSDGDEMESGKSDGGEGEDPYLLREAKYIEKNERWKNRQRVLIVKSPLKKKKCESFVDNLKLLLPHHKMESKWKKKDRKSNLYDISCYRNCNNVIFIDVRRERYCMWICKNVTGPSLYFEIRDYIPLHSLMFSGNCLLYSRPLLLFSKSFDKKIHLQLIKEMFIQVFGTSRYHPLSKPFYDHCYYFYHINNFVIFRHYQILPETLADSNNVEKQKLVEIGPRFTLHIIKIFEDFFKGRVIYENMTYGNHLKNRKENMKNNVTKKKNNLVKRKLYRKKLRLITNKIKTDIDL</sequence>
<evidence type="ECO:0000313" key="7">
    <source>
        <dbReference type="EMBL" id="SBT30849.1"/>
    </source>
</evidence>
<dbReference type="GO" id="GO:0006364">
    <property type="term" value="P:rRNA processing"/>
    <property type="evidence" value="ECO:0007669"/>
    <property type="project" value="InterPro"/>
</dbReference>
<feature type="compositionally biased region" description="Basic and acidic residues" evidence="5">
    <location>
        <begin position="75"/>
        <end position="84"/>
    </location>
</feature>
<feature type="compositionally biased region" description="Basic and acidic residues" evidence="5">
    <location>
        <begin position="112"/>
        <end position="198"/>
    </location>
</feature>
<dbReference type="GO" id="GO:0005730">
    <property type="term" value="C:nucleolus"/>
    <property type="evidence" value="ECO:0007669"/>
    <property type="project" value="UniProtKB-SubCell"/>
</dbReference>
<evidence type="ECO:0000313" key="8">
    <source>
        <dbReference type="Proteomes" id="UP000078555"/>
    </source>
</evidence>
<keyword evidence="4" id="KW-0539">Nucleus</keyword>